<name>Q4R9V3_TETNG</name>
<dbReference type="Gene3D" id="1.10.10.60">
    <property type="entry name" value="Homeodomain-like"/>
    <property type="match status" value="1"/>
</dbReference>
<comment type="caution">
    <text evidence="2">The sequence shown here is derived from an EMBL/GenBank/DDBJ whole genome shotgun (WGS) entry which is preliminary data.</text>
</comment>
<evidence type="ECO:0000313" key="2">
    <source>
        <dbReference type="EMBL" id="CAG14830.1"/>
    </source>
</evidence>
<reference evidence="2" key="2">
    <citation type="submission" date="2004-02" db="EMBL/GenBank/DDBJ databases">
        <authorList>
            <consortium name="Genoscope"/>
            <consortium name="Whitehead Institute Centre for Genome Research"/>
        </authorList>
    </citation>
    <scope>NUCLEOTIDE SEQUENCE</scope>
</reference>
<reference evidence="2" key="1">
    <citation type="journal article" date="2004" name="Nature">
        <title>Genome duplication in the teleost fish Tetraodon nigroviridis reveals the early vertebrate proto-karyotype.</title>
        <authorList>
            <person name="Jaillon O."/>
            <person name="Aury J.-M."/>
            <person name="Brunet F."/>
            <person name="Petit J.-L."/>
            <person name="Stange-Thomann N."/>
            <person name="Mauceli E."/>
            <person name="Bouneau L."/>
            <person name="Fischer C."/>
            <person name="Ozouf-Costaz C."/>
            <person name="Bernot A."/>
            <person name="Nicaud S."/>
            <person name="Jaffe D."/>
            <person name="Fisher S."/>
            <person name="Lutfalla G."/>
            <person name="Dossat C."/>
            <person name="Segurens B."/>
            <person name="Dasilva C."/>
            <person name="Salanoubat M."/>
            <person name="Levy M."/>
            <person name="Boudet N."/>
            <person name="Castellano S."/>
            <person name="Anthouard V."/>
            <person name="Jubin C."/>
            <person name="Castelli V."/>
            <person name="Katinka M."/>
            <person name="Vacherie B."/>
            <person name="Biemont C."/>
            <person name="Skalli Z."/>
            <person name="Cattolico L."/>
            <person name="Poulain J."/>
            <person name="De Berardinis V."/>
            <person name="Cruaud C."/>
            <person name="Duprat S."/>
            <person name="Brottier P."/>
            <person name="Coutanceau J.-P."/>
            <person name="Gouzy J."/>
            <person name="Parra G."/>
            <person name="Lardier G."/>
            <person name="Chapple C."/>
            <person name="McKernan K.J."/>
            <person name="McEwan P."/>
            <person name="Bosak S."/>
            <person name="Kellis M."/>
            <person name="Volff J.-N."/>
            <person name="Guigo R."/>
            <person name="Zody M.C."/>
            <person name="Mesirov J."/>
            <person name="Lindblad-Toh K."/>
            <person name="Birren B."/>
            <person name="Nusbaum C."/>
            <person name="Kahn D."/>
            <person name="Robinson-Rechavi M."/>
            <person name="Laudet V."/>
            <person name="Schachter V."/>
            <person name="Quetier F."/>
            <person name="Saurin W."/>
            <person name="Scarpelli C."/>
            <person name="Wincker P."/>
            <person name="Lander E.S."/>
            <person name="Weissenbach J."/>
            <person name="Roest Crollius H."/>
        </authorList>
    </citation>
    <scope>NUCLEOTIDE SEQUENCE [LARGE SCALE GENOMIC DNA]</scope>
</reference>
<feature type="region of interest" description="Disordered" evidence="1">
    <location>
        <begin position="27"/>
        <end position="57"/>
    </location>
</feature>
<sequence length="57" mass="6300">LPCKSLTSIIEYYYMWKDHRQIRAAAQAAEGGRGREQTQAGLHPHLVSPTRPGALAP</sequence>
<proteinExistence type="predicted"/>
<accession>Q4R9V3</accession>
<organism evidence="2">
    <name type="scientific">Tetraodon nigroviridis</name>
    <name type="common">Spotted green pufferfish</name>
    <name type="synonym">Chelonodon nigroviridis</name>
    <dbReference type="NCBI Taxonomy" id="99883"/>
    <lineage>
        <taxon>Eukaryota</taxon>
        <taxon>Metazoa</taxon>
        <taxon>Chordata</taxon>
        <taxon>Craniata</taxon>
        <taxon>Vertebrata</taxon>
        <taxon>Euteleostomi</taxon>
        <taxon>Actinopterygii</taxon>
        <taxon>Neopterygii</taxon>
        <taxon>Teleostei</taxon>
        <taxon>Neoteleostei</taxon>
        <taxon>Acanthomorphata</taxon>
        <taxon>Eupercaria</taxon>
        <taxon>Tetraodontiformes</taxon>
        <taxon>Tetradontoidea</taxon>
        <taxon>Tetraodontidae</taxon>
        <taxon>Tetraodon</taxon>
    </lineage>
</organism>
<dbReference type="AlphaFoldDB" id="Q4R9V3"/>
<gene>
    <name evidence="2" type="ORF">GSTENG00000231001</name>
</gene>
<feature type="non-terminal residue" evidence="2">
    <location>
        <position position="1"/>
    </location>
</feature>
<dbReference type="EMBL" id="CAAE01025205">
    <property type="protein sequence ID" value="CAG14830.1"/>
    <property type="molecule type" value="Genomic_DNA"/>
</dbReference>
<evidence type="ECO:0000256" key="1">
    <source>
        <dbReference type="SAM" id="MobiDB-lite"/>
    </source>
</evidence>
<protein>
    <submittedName>
        <fullName evidence="2">(spotted green pufferfish) hypothetical protein</fullName>
    </submittedName>
</protein>
<dbReference type="KEGG" id="tng:GSTEN00000231G001"/>